<organism evidence="3 4">
    <name type="scientific">Phodopus roborovskii</name>
    <name type="common">Roborovski's desert hamster</name>
    <name type="synonym">Cricetulus roborovskii</name>
    <dbReference type="NCBI Taxonomy" id="109678"/>
    <lineage>
        <taxon>Eukaryota</taxon>
        <taxon>Metazoa</taxon>
        <taxon>Chordata</taxon>
        <taxon>Craniata</taxon>
        <taxon>Vertebrata</taxon>
        <taxon>Euteleostomi</taxon>
        <taxon>Mammalia</taxon>
        <taxon>Eutheria</taxon>
        <taxon>Euarchontoglires</taxon>
        <taxon>Glires</taxon>
        <taxon>Rodentia</taxon>
        <taxon>Myomorpha</taxon>
        <taxon>Muroidea</taxon>
        <taxon>Cricetidae</taxon>
        <taxon>Cricetinae</taxon>
        <taxon>Phodopus</taxon>
    </lineage>
</organism>
<dbReference type="Pfam" id="PF00095">
    <property type="entry name" value="WAP"/>
    <property type="match status" value="1"/>
</dbReference>
<name>A0AAU9YN80_PHORO</name>
<proteinExistence type="predicted"/>
<reference evidence="3" key="1">
    <citation type="submission" date="2022-06" db="EMBL/GenBank/DDBJ databases">
        <authorList>
            <person name="Andreotti S."/>
            <person name="Wyler E."/>
        </authorList>
    </citation>
    <scope>NUCLEOTIDE SEQUENCE</scope>
</reference>
<evidence type="ECO:0000259" key="2">
    <source>
        <dbReference type="Pfam" id="PF00095"/>
    </source>
</evidence>
<feature type="domain" description="WAP" evidence="2">
    <location>
        <begin position="3"/>
        <end position="24"/>
    </location>
</feature>
<comment type="caution">
    <text evidence="3">The sequence shown here is derived from an EMBL/GenBank/DDBJ whole genome shotgun (WGS) entry which is preliminary data.</text>
</comment>
<sequence>MVDENCQPGEKCCKSGCGRFCIPPLQPFKQPTDSSWTSESNSELEAQVP</sequence>
<evidence type="ECO:0000256" key="1">
    <source>
        <dbReference type="SAM" id="MobiDB-lite"/>
    </source>
</evidence>
<evidence type="ECO:0000313" key="3">
    <source>
        <dbReference type="EMBL" id="CAH6776807.1"/>
    </source>
</evidence>
<dbReference type="GO" id="GO:0030414">
    <property type="term" value="F:peptidase inhibitor activity"/>
    <property type="evidence" value="ECO:0007669"/>
    <property type="project" value="InterPro"/>
</dbReference>
<dbReference type="InterPro" id="IPR036645">
    <property type="entry name" value="Elafin-like_sf"/>
</dbReference>
<protein>
    <submittedName>
        <fullName evidence="3">Wfdc3 protein</fullName>
    </submittedName>
</protein>
<dbReference type="Proteomes" id="UP001152836">
    <property type="component" value="Unassembled WGS sequence"/>
</dbReference>
<feature type="compositionally biased region" description="Polar residues" evidence="1">
    <location>
        <begin position="29"/>
        <end position="49"/>
    </location>
</feature>
<keyword evidence="4" id="KW-1185">Reference proteome</keyword>
<dbReference type="SUPFAM" id="SSF57256">
    <property type="entry name" value="Elafin-like"/>
    <property type="match status" value="1"/>
</dbReference>
<dbReference type="InterPro" id="IPR008197">
    <property type="entry name" value="WAP_dom"/>
</dbReference>
<dbReference type="Gene3D" id="4.10.75.10">
    <property type="entry name" value="Elafin-like"/>
    <property type="match status" value="1"/>
</dbReference>
<accession>A0AAU9YN80</accession>
<evidence type="ECO:0000313" key="4">
    <source>
        <dbReference type="Proteomes" id="UP001152836"/>
    </source>
</evidence>
<dbReference type="AlphaFoldDB" id="A0AAU9YN80"/>
<gene>
    <name evidence="3" type="primary">Wfdc3</name>
    <name evidence="3" type="ORF">PHOROB_LOCUS812</name>
</gene>
<dbReference type="GO" id="GO:0005576">
    <property type="term" value="C:extracellular region"/>
    <property type="evidence" value="ECO:0007669"/>
    <property type="project" value="InterPro"/>
</dbReference>
<dbReference type="EMBL" id="CALSGD010000043">
    <property type="protein sequence ID" value="CAH6776807.1"/>
    <property type="molecule type" value="Genomic_DNA"/>
</dbReference>
<feature type="region of interest" description="Disordered" evidence="1">
    <location>
        <begin position="25"/>
        <end position="49"/>
    </location>
</feature>